<dbReference type="RefSeq" id="WP_163385543.1">
    <property type="nucleotide sequence ID" value="NZ_JAUFQS010000013.1"/>
</dbReference>
<name>A0ABT8CAR6_9BACT</name>
<dbReference type="PANTHER" id="PTHR43685">
    <property type="entry name" value="GLYCOSYLTRANSFERASE"/>
    <property type="match status" value="1"/>
</dbReference>
<dbReference type="GO" id="GO:0016757">
    <property type="term" value="F:glycosyltransferase activity"/>
    <property type="evidence" value="ECO:0007669"/>
    <property type="project" value="UniProtKB-KW"/>
</dbReference>
<dbReference type="Gene3D" id="3.90.550.10">
    <property type="entry name" value="Spore Coat Polysaccharide Biosynthesis Protein SpsA, Chain A"/>
    <property type="match status" value="1"/>
</dbReference>
<dbReference type="Proteomes" id="UP001236663">
    <property type="component" value="Unassembled WGS sequence"/>
</dbReference>
<dbReference type="SUPFAM" id="SSF53448">
    <property type="entry name" value="Nucleotide-diphospho-sugar transferases"/>
    <property type="match status" value="1"/>
</dbReference>
<organism evidence="2 3">
    <name type="scientific">Cyclobacterium jeungdonense</name>
    <dbReference type="NCBI Taxonomy" id="708087"/>
    <lineage>
        <taxon>Bacteria</taxon>
        <taxon>Pseudomonadati</taxon>
        <taxon>Bacteroidota</taxon>
        <taxon>Cytophagia</taxon>
        <taxon>Cytophagales</taxon>
        <taxon>Cyclobacteriaceae</taxon>
        <taxon>Cyclobacterium</taxon>
    </lineage>
</organism>
<sequence length="326" mass="37048">MNRIPSSPPLISGLSNGEYRTIWSVMIPVYNCAEFLSDTLISVLSQELGEDIMQIEVIDDASTDANVEQIVKEIGKGRVGYFRQQENRGSLRNFETCINRSKGHLIHLLHGDDRVKKGFYDKISRLFTSNPAAGAAFCRYSAIDEEGKKLYDSKVIQQEEGILMSSLLKIASEQNIQYAAMVVKREVYEQVGSFYGVNYGEDWEMWVRIAKHYPVAHSPEVLAEYRKHKGSISWPKKEDGQTTKDLAYVIKLIEQHLPSVNKNIMASAKRNCALFCLTKANVIWGETSNRRKAETLVKLALSLDKSPKLFYHILKFYIKVALKINT</sequence>
<reference evidence="3" key="1">
    <citation type="journal article" date="2019" name="Int. J. Syst. Evol. Microbiol.">
        <title>The Global Catalogue of Microorganisms (GCM) 10K type strain sequencing project: providing services to taxonomists for standard genome sequencing and annotation.</title>
        <authorList>
            <consortium name="The Broad Institute Genomics Platform"/>
            <consortium name="The Broad Institute Genome Sequencing Center for Infectious Disease"/>
            <person name="Wu L."/>
            <person name="Ma J."/>
        </authorList>
    </citation>
    <scope>NUCLEOTIDE SEQUENCE [LARGE SCALE GENOMIC DNA]</scope>
    <source>
        <strain evidence="3">CECT 7706</strain>
    </source>
</reference>
<dbReference type="InterPro" id="IPR050834">
    <property type="entry name" value="Glycosyltransf_2"/>
</dbReference>
<dbReference type="EMBL" id="JAUFQS010000013">
    <property type="protein sequence ID" value="MDN3688860.1"/>
    <property type="molecule type" value="Genomic_DNA"/>
</dbReference>
<protein>
    <submittedName>
        <fullName evidence="2">Glycosyltransferase</fullName>
        <ecNumber evidence="2">2.4.-.-</ecNumber>
    </submittedName>
</protein>
<keyword evidence="3" id="KW-1185">Reference proteome</keyword>
<dbReference type="PANTHER" id="PTHR43685:SF2">
    <property type="entry name" value="GLYCOSYLTRANSFERASE 2-LIKE DOMAIN-CONTAINING PROTEIN"/>
    <property type="match status" value="1"/>
</dbReference>
<proteinExistence type="predicted"/>
<keyword evidence="2" id="KW-0328">Glycosyltransferase</keyword>
<evidence type="ECO:0000313" key="3">
    <source>
        <dbReference type="Proteomes" id="UP001236663"/>
    </source>
</evidence>
<dbReference type="EC" id="2.4.-.-" evidence="2"/>
<evidence type="ECO:0000259" key="1">
    <source>
        <dbReference type="Pfam" id="PF00535"/>
    </source>
</evidence>
<feature type="domain" description="Glycosyltransferase 2-like" evidence="1">
    <location>
        <begin position="24"/>
        <end position="155"/>
    </location>
</feature>
<dbReference type="InterPro" id="IPR001173">
    <property type="entry name" value="Glyco_trans_2-like"/>
</dbReference>
<comment type="caution">
    <text evidence="2">The sequence shown here is derived from an EMBL/GenBank/DDBJ whole genome shotgun (WGS) entry which is preliminary data.</text>
</comment>
<dbReference type="Pfam" id="PF00535">
    <property type="entry name" value="Glycos_transf_2"/>
    <property type="match status" value="1"/>
</dbReference>
<keyword evidence="2" id="KW-0808">Transferase</keyword>
<evidence type="ECO:0000313" key="2">
    <source>
        <dbReference type="EMBL" id="MDN3688860.1"/>
    </source>
</evidence>
<gene>
    <name evidence="2" type="ORF">QWZ15_13555</name>
</gene>
<accession>A0ABT8CAR6</accession>
<dbReference type="InterPro" id="IPR029044">
    <property type="entry name" value="Nucleotide-diphossugar_trans"/>
</dbReference>